<accession>A0A1H8D7K5</accession>
<dbReference type="Proteomes" id="UP000199695">
    <property type="component" value="Unassembled WGS sequence"/>
</dbReference>
<dbReference type="AlphaFoldDB" id="A0A1H8D7K5"/>
<sequence length="94" mass="10700">MNRELPQSLKKHLRASVNPPIHDINKYIIILSAIKNNLNIIFVRGIHMSDPKKTGQGIVSKDITEEVREPLPNVSKPMAETDSQQEQQTEEETK</sequence>
<evidence type="ECO:0000313" key="3">
    <source>
        <dbReference type="Proteomes" id="UP000199695"/>
    </source>
</evidence>
<dbReference type="STRING" id="1173111.SAMN05444955_10527"/>
<dbReference type="EMBL" id="FOCQ01000005">
    <property type="protein sequence ID" value="SEN03156.1"/>
    <property type="molecule type" value="Genomic_DNA"/>
</dbReference>
<protein>
    <submittedName>
        <fullName evidence="2">Uncharacterized protein</fullName>
    </submittedName>
</protein>
<gene>
    <name evidence="2" type="ORF">SAMN05444955_10527</name>
</gene>
<keyword evidence="3" id="KW-1185">Reference proteome</keyword>
<feature type="region of interest" description="Disordered" evidence="1">
    <location>
        <begin position="51"/>
        <end position="94"/>
    </location>
</feature>
<organism evidence="2 3">
    <name type="scientific">Lihuaxuella thermophila</name>
    <dbReference type="NCBI Taxonomy" id="1173111"/>
    <lineage>
        <taxon>Bacteria</taxon>
        <taxon>Bacillati</taxon>
        <taxon>Bacillota</taxon>
        <taxon>Bacilli</taxon>
        <taxon>Bacillales</taxon>
        <taxon>Thermoactinomycetaceae</taxon>
        <taxon>Lihuaxuella</taxon>
    </lineage>
</organism>
<name>A0A1H8D7K5_9BACL</name>
<evidence type="ECO:0000313" key="2">
    <source>
        <dbReference type="EMBL" id="SEN03156.1"/>
    </source>
</evidence>
<proteinExistence type="predicted"/>
<evidence type="ECO:0000256" key="1">
    <source>
        <dbReference type="SAM" id="MobiDB-lite"/>
    </source>
</evidence>
<reference evidence="2 3" key="1">
    <citation type="submission" date="2016-10" db="EMBL/GenBank/DDBJ databases">
        <authorList>
            <person name="de Groot N.N."/>
        </authorList>
    </citation>
    <scope>NUCLEOTIDE SEQUENCE [LARGE SCALE GENOMIC DNA]</scope>
    <source>
        <strain evidence="2 3">DSM 46701</strain>
    </source>
</reference>